<proteinExistence type="inferred from homology"/>
<dbReference type="SMART" id="SM00182">
    <property type="entry name" value="CULLIN"/>
    <property type="match status" value="1"/>
</dbReference>
<evidence type="ECO:0000256" key="2">
    <source>
        <dbReference type="ARBA" id="ARBA00022499"/>
    </source>
</evidence>
<dbReference type="GO" id="GO:0006511">
    <property type="term" value="P:ubiquitin-dependent protein catabolic process"/>
    <property type="evidence" value="ECO:0007669"/>
    <property type="project" value="InterPro"/>
</dbReference>
<accession>A0A4P9XDG1</accession>
<dbReference type="InterPro" id="IPR016157">
    <property type="entry name" value="Cullin_CS"/>
</dbReference>
<evidence type="ECO:0000256" key="1">
    <source>
        <dbReference type="ARBA" id="ARBA00006019"/>
    </source>
</evidence>
<dbReference type="InterPro" id="IPR016158">
    <property type="entry name" value="Cullin_homology"/>
</dbReference>
<dbReference type="InterPro" id="IPR036390">
    <property type="entry name" value="WH_DNA-bd_sf"/>
</dbReference>
<dbReference type="SUPFAM" id="SSF74788">
    <property type="entry name" value="Cullin repeat-like"/>
    <property type="match status" value="1"/>
</dbReference>
<reference evidence="8" key="1">
    <citation type="journal article" date="2018" name="Nat. Microbiol.">
        <title>Leveraging single-cell genomics to expand the fungal tree of life.</title>
        <authorList>
            <person name="Ahrendt S.R."/>
            <person name="Quandt C.A."/>
            <person name="Ciobanu D."/>
            <person name="Clum A."/>
            <person name="Salamov A."/>
            <person name="Andreopoulos B."/>
            <person name="Cheng J.F."/>
            <person name="Woyke T."/>
            <person name="Pelin A."/>
            <person name="Henrissat B."/>
            <person name="Reynolds N.K."/>
            <person name="Benny G.L."/>
            <person name="Smith M.E."/>
            <person name="James T.Y."/>
            <person name="Grigoriev I.V."/>
        </authorList>
    </citation>
    <scope>NUCLEOTIDE SEQUENCE [LARGE SCALE GENOMIC DNA]</scope>
    <source>
        <strain evidence="8">ATCC 52028</strain>
    </source>
</reference>
<dbReference type="Pfam" id="PF00888">
    <property type="entry name" value="Cullin"/>
    <property type="match status" value="1"/>
</dbReference>
<comment type="similarity">
    <text evidence="1 4 5">Belongs to the cullin family.</text>
</comment>
<dbReference type="InterPro" id="IPR001373">
    <property type="entry name" value="Cullin_N"/>
</dbReference>
<sequence>MIRPVARRPGNVFDAAVQWDHLAQCLNQIYEGGPSKLSFEDLYRTVYSMVIHKGGAQLYASLKRLVAEHMEAWAADSIGAAFPAGPKRLSAAIFLKQVQATWTHFAVTTQLHQLIFIYMDQRYLYPASLPNVRDTCFAMFVARVIQCPTLPIEPTLVKTMLYLIHLDRLSDGPVDPNHAAAAAATAGMSSLSFPSGGNLLDKVLIPCLYQTSELFYGEEGDRLAARLSATAYLRNVQMRLAQEQQRCERFFKQCAKPMRAILYARLVTPHVDATIVTPATIVPMLENDKWDDLAMMYTLLLPVSAAHDAMPIHFDFGGFVLPAPTATTTEPAPARPSPPQPFRWVESLLELNARITHLLGRCFDNDHTFESVFHGCIVRDLNAMPRAAEFMSLYMDNHMKKGIKGKSEAEIDAIIDHCMTLFRYLQDRDIFERHYKSHLAKRLLNDRSVSEDTEKALLARLKMDGGSQFTRKMEGMFNDMHLSDDLDTAFRDPSAPHARDAHPDAAKIRVNVLTSTHWPDAPRCPDVTALMAPPLRHAMDAFHRFYMGQYSGRKLTFQFSLGLAELRAHFPKGRKEITVPTLTMHLLLACFNNDDDDASSHGGNKIIERTGLSEELVYRHLVPLVHGKHRLLLKRPASRTIEPTDSFVFNHQFTAPVTKINLLALPKRAGAGDGDGVGEDDGPTLDPMGAYEDAQEYAATVRHIEDERRAQIDCIVVRIMKARKVMLHTQLVNEVIAQCAKRFQANVAMIKTRIEDLITKEYLRRQEDNMRAYEYVA</sequence>
<dbReference type="OrthoDB" id="27073at2759"/>
<dbReference type="InterPro" id="IPR045093">
    <property type="entry name" value="Cullin"/>
</dbReference>
<dbReference type="InterPro" id="IPR019559">
    <property type="entry name" value="Cullin_neddylation_domain"/>
</dbReference>
<dbReference type="Gene3D" id="3.30.230.130">
    <property type="entry name" value="Cullin, Chain C, Domain 2"/>
    <property type="match status" value="1"/>
</dbReference>
<dbReference type="GO" id="GO:0031461">
    <property type="term" value="C:cullin-RING ubiquitin ligase complex"/>
    <property type="evidence" value="ECO:0007669"/>
    <property type="project" value="InterPro"/>
</dbReference>
<evidence type="ECO:0000313" key="8">
    <source>
        <dbReference type="Proteomes" id="UP000274922"/>
    </source>
</evidence>
<dbReference type="SUPFAM" id="SSF46785">
    <property type="entry name" value="Winged helix' DNA-binding domain"/>
    <property type="match status" value="1"/>
</dbReference>
<dbReference type="GO" id="GO:0031625">
    <property type="term" value="F:ubiquitin protein ligase binding"/>
    <property type="evidence" value="ECO:0007669"/>
    <property type="project" value="InterPro"/>
</dbReference>
<dbReference type="PANTHER" id="PTHR11932">
    <property type="entry name" value="CULLIN"/>
    <property type="match status" value="1"/>
</dbReference>
<evidence type="ECO:0000256" key="5">
    <source>
        <dbReference type="RuleBase" id="RU003829"/>
    </source>
</evidence>
<protein>
    <recommendedName>
        <fullName evidence="6">Cullin family profile domain-containing protein</fullName>
    </recommendedName>
</protein>
<dbReference type="Pfam" id="PF10557">
    <property type="entry name" value="Cullin_Nedd8"/>
    <property type="match status" value="1"/>
</dbReference>
<dbReference type="PROSITE" id="PS01256">
    <property type="entry name" value="CULLIN_1"/>
    <property type="match status" value="1"/>
</dbReference>
<evidence type="ECO:0000256" key="3">
    <source>
        <dbReference type="ARBA" id="ARBA00022843"/>
    </source>
</evidence>
<dbReference type="Gene3D" id="1.10.10.10">
    <property type="entry name" value="Winged helix-like DNA-binding domain superfamily/Winged helix DNA-binding domain"/>
    <property type="match status" value="1"/>
</dbReference>
<evidence type="ECO:0000259" key="6">
    <source>
        <dbReference type="PROSITE" id="PS50069"/>
    </source>
</evidence>
<dbReference type="Gene3D" id="1.20.1310.10">
    <property type="entry name" value="Cullin Repeats"/>
    <property type="match status" value="4"/>
</dbReference>
<dbReference type="InterPro" id="IPR036317">
    <property type="entry name" value="Cullin_homology_sf"/>
</dbReference>
<keyword evidence="8" id="KW-1185">Reference proteome</keyword>
<dbReference type="FunFam" id="1.10.10.10:FF:000014">
    <property type="entry name" value="Cullin 1"/>
    <property type="match status" value="1"/>
</dbReference>
<dbReference type="AlphaFoldDB" id="A0A4P9XDG1"/>
<dbReference type="FunFam" id="1.20.1310.10:FF:000002">
    <property type="entry name" value="cullin-3 isoform X1"/>
    <property type="match status" value="1"/>
</dbReference>
<dbReference type="InterPro" id="IPR059120">
    <property type="entry name" value="Cullin-like_AB"/>
</dbReference>
<dbReference type="SUPFAM" id="SSF75632">
    <property type="entry name" value="Cullin homology domain"/>
    <property type="match status" value="1"/>
</dbReference>
<keyword evidence="3" id="KW-0832">Ubl conjugation</keyword>
<organism evidence="7 8">
    <name type="scientific">Caulochytrium protostelioides</name>
    <dbReference type="NCBI Taxonomy" id="1555241"/>
    <lineage>
        <taxon>Eukaryota</taxon>
        <taxon>Fungi</taxon>
        <taxon>Fungi incertae sedis</taxon>
        <taxon>Chytridiomycota</taxon>
        <taxon>Chytridiomycota incertae sedis</taxon>
        <taxon>Chytridiomycetes</taxon>
        <taxon>Caulochytriales</taxon>
        <taxon>Caulochytriaceae</taxon>
        <taxon>Caulochytrium</taxon>
    </lineage>
</organism>
<evidence type="ECO:0000256" key="4">
    <source>
        <dbReference type="PROSITE-ProRule" id="PRU00330"/>
    </source>
</evidence>
<dbReference type="Pfam" id="PF26557">
    <property type="entry name" value="Cullin_AB"/>
    <property type="match status" value="1"/>
</dbReference>
<dbReference type="Proteomes" id="UP000274922">
    <property type="component" value="Unassembled WGS sequence"/>
</dbReference>
<evidence type="ECO:0000313" key="7">
    <source>
        <dbReference type="EMBL" id="RKP03492.1"/>
    </source>
</evidence>
<dbReference type="PROSITE" id="PS50069">
    <property type="entry name" value="CULLIN_2"/>
    <property type="match status" value="1"/>
</dbReference>
<dbReference type="InterPro" id="IPR016159">
    <property type="entry name" value="Cullin_repeat-like_dom_sf"/>
</dbReference>
<feature type="domain" description="Cullin family profile" evidence="6">
    <location>
        <begin position="386"/>
        <end position="625"/>
    </location>
</feature>
<name>A0A4P9XDG1_9FUNG</name>
<dbReference type="InterPro" id="IPR036388">
    <property type="entry name" value="WH-like_DNA-bd_sf"/>
</dbReference>
<dbReference type="STRING" id="1555241.A0A4P9XDG1"/>
<dbReference type="EMBL" id="ML014122">
    <property type="protein sequence ID" value="RKP03492.1"/>
    <property type="molecule type" value="Genomic_DNA"/>
</dbReference>
<gene>
    <name evidence="7" type="ORF">CXG81DRAFT_9486</name>
</gene>
<keyword evidence="2" id="KW-1017">Isopeptide bond</keyword>
<dbReference type="SMART" id="SM00884">
    <property type="entry name" value="Cullin_Nedd8"/>
    <property type="match status" value="1"/>
</dbReference>